<feature type="chain" id="PRO_5003472594" description="RxLR effector protein" evidence="2">
    <location>
        <begin position="21"/>
        <end position="401"/>
    </location>
</feature>
<dbReference type="RefSeq" id="XP_009531110.1">
    <property type="nucleotide sequence ID" value="XM_009532815.1"/>
</dbReference>
<dbReference type="AlphaFoldDB" id="G4ZV57"/>
<feature type="region of interest" description="Disordered" evidence="1">
    <location>
        <begin position="42"/>
        <end position="64"/>
    </location>
</feature>
<evidence type="ECO:0000313" key="3">
    <source>
        <dbReference type="EMBL" id="EGZ13681.1"/>
    </source>
</evidence>
<dbReference type="SMR" id="G4ZV57"/>
<name>G4ZV57_PHYSP</name>
<dbReference type="GeneID" id="20647010"/>
<evidence type="ECO:0000313" key="4">
    <source>
        <dbReference type="Proteomes" id="UP000002640"/>
    </source>
</evidence>
<evidence type="ECO:0000256" key="1">
    <source>
        <dbReference type="SAM" id="MobiDB-lite"/>
    </source>
</evidence>
<organism evidence="3 4">
    <name type="scientific">Phytophthora sojae (strain P6497)</name>
    <name type="common">Soybean stem and root rot agent</name>
    <name type="synonym">Phytophthora megasperma f. sp. glycines</name>
    <dbReference type="NCBI Taxonomy" id="1094619"/>
    <lineage>
        <taxon>Eukaryota</taxon>
        <taxon>Sar</taxon>
        <taxon>Stramenopiles</taxon>
        <taxon>Oomycota</taxon>
        <taxon>Peronosporomycetes</taxon>
        <taxon>Peronosporales</taxon>
        <taxon>Peronosporaceae</taxon>
        <taxon>Phytophthora</taxon>
    </lineage>
</organism>
<dbReference type="EMBL" id="JH159156">
    <property type="protein sequence ID" value="EGZ13681.1"/>
    <property type="molecule type" value="Genomic_DNA"/>
</dbReference>
<dbReference type="Proteomes" id="UP000002640">
    <property type="component" value="Unassembled WGS sequence"/>
</dbReference>
<feature type="signal peptide" evidence="2">
    <location>
        <begin position="1"/>
        <end position="20"/>
    </location>
</feature>
<protein>
    <recommendedName>
        <fullName evidence="5">RxLR effector protein</fullName>
    </recommendedName>
</protein>
<keyword evidence="4" id="KW-1185">Reference proteome</keyword>
<evidence type="ECO:0000256" key="2">
    <source>
        <dbReference type="SAM" id="SignalP"/>
    </source>
</evidence>
<keyword evidence="2" id="KW-0732">Signal</keyword>
<sequence>MKCTTIAVAAVLATAGVVAAESPALRALADAPKVGTVVATATGPAEATDAQPTAGEPKDKKEWGWGGSPWGWGGGWGRPWGCGGAGWGGGWGWGGGQWLKYVDDLNAKHPKEAMPAISRLTGYYGDDAPVPDDVFHVMNLDKLKTNILSNPEFLAWAKSSVLFNMAEAAKGADETKSNAVKLEAGLLGLRKAAESRDRSQMMFWNSTHSGTRLEGRRLNQTLQAAKKYPSVENITTTIQMEKFEAYAASNQDPYELFKLLALGSMGHEILEDALFKSWKNYAQIFNRKNPSNPESWLTSIRNAMQNPSTRDIGEELEKEWIEYWLKADTLPQSAFWALIHNVVPPEEVLASPEIKTWIKYLDAFNKKHTNQETTIFDGLSALLTILDAAKKDESTKTLATE</sequence>
<dbReference type="KEGG" id="psoj:PHYSODRAFT_335427"/>
<reference evidence="3 4" key="1">
    <citation type="journal article" date="2006" name="Science">
        <title>Phytophthora genome sequences uncover evolutionary origins and mechanisms of pathogenesis.</title>
        <authorList>
            <person name="Tyler B.M."/>
            <person name="Tripathy S."/>
            <person name="Zhang X."/>
            <person name="Dehal P."/>
            <person name="Jiang R.H."/>
            <person name="Aerts A."/>
            <person name="Arredondo F.D."/>
            <person name="Baxter L."/>
            <person name="Bensasson D."/>
            <person name="Beynon J.L."/>
            <person name="Chapman J."/>
            <person name="Damasceno C.M."/>
            <person name="Dorrance A.E."/>
            <person name="Dou D."/>
            <person name="Dickerman A.W."/>
            <person name="Dubchak I.L."/>
            <person name="Garbelotto M."/>
            <person name="Gijzen M."/>
            <person name="Gordon S.G."/>
            <person name="Govers F."/>
            <person name="Grunwald N.J."/>
            <person name="Huang W."/>
            <person name="Ivors K.L."/>
            <person name="Jones R.W."/>
            <person name="Kamoun S."/>
            <person name="Krampis K."/>
            <person name="Lamour K.H."/>
            <person name="Lee M.K."/>
            <person name="McDonald W.H."/>
            <person name="Medina M."/>
            <person name="Meijer H.J."/>
            <person name="Nordberg E.K."/>
            <person name="Maclean D.J."/>
            <person name="Ospina-Giraldo M.D."/>
            <person name="Morris P.F."/>
            <person name="Phuntumart V."/>
            <person name="Putnam N.H."/>
            <person name="Rash S."/>
            <person name="Rose J.K."/>
            <person name="Sakihama Y."/>
            <person name="Salamov A.A."/>
            <person name="Savidor A."/>
            <person name="Scheuring C.F."/>
            <person name="Smith B.M."/>
            <person name="Sobral B.W."/>
            <person name="Terry A."/>
            <person name="Torto-Alalibo T.A."/>
            <person name="Win J."/>
            <person name="Xu Z."/>
            <person name="Zhang H."/>
            <person name="Grigoriev I.V."/>
            <person name="Rokhsar D.S."/>
            <person name="Boore J.L."/>
        </authorList>
    </citation>
    <scope>NUCLEOTIDE SEQUENCE [LARGE SCALE GENOMIC DNA]</scope>
    <source>
        <strain evidence="3 4">P6497</strain>
    </source>
</reference>
<evidence type="ECO:0008006" key="5">
    <source>
        <dbReference type="Google" id="ProtNLM"/>
    </source>
</evidence>
<accession>G4ZV57</accession>
<gene>
    <name evidence="3" type="ORF">PHYSODRAFT_335427</name>
</gene>
<proteinExistence type="predicted"/>
<dbReference type="InParanoid" id="G4ZV57"/>